<evidence type="ECO:0000313" key="12">
    <source>
        <dbReference type="Proteomes" id="UP000027725"/>
    </source>
</evidence>
<dbReference type="GO" id="GO:0005975">
    <property type="term" value="P:carbohydrate metabolic process"/>
    <property type="evidence" value="ECO:0007669"/>
    <property type="project" value="InterPro"/>
</dbReference>
<keyword evidence="12" id="KW-1185">Reference proteome</keyword>
<evidence type="ECO:0000256" key="9">
    <source>
        <dbReference type="SAM" id="SignalP"/>
    </source>
</evidence>
<dbReference type="InterPro" id="IPR013320">
    <property type="entry name" value="ConA-like_dom_sf"/>
</dbReference>
<dbReference type="InterPro" id="IPR008264">
    <property type="entry name" value="Beta_glucanase"/>
</dbReference>
<evidence type="ECO:0000256" key="6">
    <source>
        <dbReference type="ARBA" id="ARBA00029771"/>
    </source>
</evidence>
<dbReference type="SUPFAM" id="SSF49899">
    <property type="entry name" value="Concanavalin A-like lectins/glucanases"/>
    <property type="match status" value="1"/>
</dbReference>
<accession>A0A074TI58</accession>
<feature type="active site" description="Proton donor" evidence="8">
    <location>
        <position position="143"/>
    </location>
</feature>
<dbReference type="eggNOG" id="COG2273">
    <property type="taxonomic scope" value="Bacteria"/>
</dbReference>
<proteinExistence type="inferred from homology"/>
<dbReference type="Gene3D" id="2.60.120.200">
    <property type="match status" value="1"/>
</dbReference>
<keyword evidence="9" id="KW-0732">Signal</keyword>
<dbReference type="Proteomes" id="UP000027725">
    <property type="component" value="Unassembled WGS sequence"/>
</dbReference>
<reference evidence="11 12" key="1">
    <citation type="submission" date="2014-03" db="EMBL/GenBank/DDBJ databases">
        <title>The draft genome sequence of Thioclava dalianensis DLFJ1-1.</title>
        <authorList>
            <person name="Lai Q."/>
            <person name="Shao Z."/>
        </authorList>
    </citation>
    <scope>NUCLEOTIDE SEQUENCE [LARGE SCALE GENOMIC DNA]</scope>
    <source>
        <strain evidence="11 12">DLFJ1-1</strain>
    </source>
</reference>
<sequence>MTTRIRTVLGRGLRAASFLMLCGLPGMSMAQDSIRKTPLNETFQRLTPDFWYISDGWSNGAHQNCTWSRKAVGIGPDGLTLSYLPPATAGGKALCGEIQTKPRFLYGTFEARIKTQVASGLNAAFFTYIGPVHNQPHDEIDFELLTRYPSKVWVNRYVSGKDFGEGRLEDLSCPINEAWHDFAFTWTPDSLRWYIDGKLVRSETQNIPSHPMKIYFSHWGTDTLSDWMGKFEMPAAPVVMQIKSLTYTPLGTTCAFKGSITCAQP</sequence>
<dbReference type="OrthoDB" id="9809583at2"/>
<evidence type="ECO:0000256" key="1">
    <source>
        <dbReference type="ARBA" id="ARBA00006865"/>
    </source>
</evidence>
<evidence type="ECO:0000259" key="10">
    <source>
        <dbReference type="PROSITE" id="PS51762"/>
    </source>
</evidence>
<dbReference type="RefSeq" id="WP_038062056.1">
    <property type="nucleotide sequence ID" value="NZ_FOVB01000001.1"/>
</dbReference>
<dbReference type="STRING" id="1185766.SAMN05216224_101324"/>
<evidence type="ECO:0000256" key="2">
    <source>
        <dbReference type="ARBA" id="ARBA00014569"/>
    </source>
</evidence>
<feature type="active site" description="Nucleophile" evidence="8">
    <location>
        <position position="139"/>
    </location>
</feature>
<dbReference type="Pfam" id="PF00722">
    <property type="entry name" value="Glyco_hydro_16"/>
    <property type="match status" value="1"/>
</dbReference>
<feature type="signal peptide" evidence="9">
    <location>
        <begin position="1"/>
        <end position="30"/>
    </location>
</feature>
<dbReference type="InterPro" id="IPR044791">
    <property type="entry name" value="Beta-glucanase/XTH"/>
</dbReference>
<evidence type="ECO:0000256" key="4">
    <source>
        <dbReference type="ARBA" id="ARBA00023295"/>
    </source>
</evidence>
<dbReference type="EMBL" id="JHEH01000002">
    <property type="protein sequence ID" value="KEP71401.1"/>
    <property type="molecule type" value="Genomic_DNA"/>
</dbReference>
<dbReference type="PRINTS" id="PR00737">
    <property type="entry name" value="GLHYDRLASE16"/>
</dbReference>
<dbReference type="GO" id="GO:0004553">
    <property type="term" value="F:hydrolase activity, hydrolyzing O-glycosyl compounds"/>
    <property type="evidence" value="ECO:0007669"/>
    <property type="project" value="InterPro"/>
</dbReference>
<feature type="domain" description="GH16" evidence="10">
    <location>
        <begin position="30"/>
        <end position="236"/>
    </location>
</feature>
<evidence type="ECO:0000256" key="8">
    <source>
        <dbReference type="PIRSR" id="PIRSR608264-1"/>
    </source>
</evidence>
<organism evidence="11 12">
    <name type="scientific">Thioclava dalianensis</name>
    <dbReference type="NCBI Taxonomy" id="1185766"/>
    <lineage>
        <taxon>Bacteria</taxon>
        <taxon>Pseudomonadati</taxon>
        <taxon>Pseudomonadota</taxon>
        <taxon>Alphaproteobacteria</taxon>
        <taxon>Rhodobacterales</taxon>
        <taxon>Paracoccaceae</taxon>
        <taxon>Thioclava</taxon>
    </lineage>
</organism>
<dbReference type="PROSITE" id="PS51762">
    <property type="entry name" value="GH16_2"/>
    <property type="match status" value="1"/>
</dbReference>
<protein>
    <recommendedName>
        <fullName evidence="2">Beta-glucanase</fullName>
    </recommendedName>
    <alternativeName>
        <fullName evidence="7">1,3-1,4-beta-D-glucan 4-glucanohydrolase</fullName>
    </alternativeName>
    <alternativeName>
        <fullName evidence="6">Endo-beta-1,3-1,4 glucanase</fullName>
    </alternativeName>
    <alternativeName>
        <fullName evidence="5">Lichenase</fullName>
    </alternativeName>
</protein>
<evidence type="ECO:0000256" key="5">
    <source>
        <dbReference type="ARBA" id="ARBA00029722"/>
    </source>
</evidence>
<gene>
    <name evidence="11" type="ORF">DL1_07390</name>
</gene>
<comment type="similarity">
    <text evidence="1">Belongs to the glycosyl hydrolase 16 family.</text>
</comment>
<feature type="chain" id="PRO_5001699816" description="Beta-glucanase" evidence="9">
    <location>
        <begin position="31"/>
        <end position="265"/>
    </location>
</feature>
<dbReference type="AlphaFoldDB" id="A0A074TI58"/>
<keyword evidence="3" id="KW-0378">Hydrolase</keyword>
<evidence type="ECO:0000313" key="11">
    <source>
        <dbReference type="EMBL" id="KEP71401.1"/>
    </source>
</evidence>
<keyword evidence="4" id="KW-0326">Glycosidase</keyword>
<name>A0A074TI58_9RHOB</name>
<dbReference type="PANTHER" id="PTHR31062">
    <property type="entry name" value="XYLOGLUCAN ENDOTRANSGLUCOSYLASE/HYDROLASE PROTEIN 8-RELATED"/>
    <property type="match status" value="1"/>
</dbReference>
<evidence type="ECO:0000256" key="7">
    <source>
        <dbReference type="ARBA" id="ARBA00031665"/>
    </source>
</evidence>
<comment type="caution">
    <text evidence="11">The sequence shown here is derived from an EMBL/GenBank/DDBJ whole genome shotgun (WGS) entry which is preliminary data.</text>
</comment>
<evidence type="ECO:0000256" key="3">
    <source>
        <dbReference type="ARBA" id="ARBA00022801"/>
    </source>
</evidence>
<dbReference type="InterPro" id="IPR000757">
    <property type="entry name" value="Beta-glucanase-like"/>
</dbReference>